<feature type="region of interest" description="Disordered" evidence="1">
    <location>
        <begin position="296"/>
        <end position="317"/>
    </location>
</feature>
<evidence type="ECO:0000256" key="2">
    <source>
        <dbReference type="SAM" id="SignalP"/>
    </source>
</evidence>
<dbReference type="InterPro" id="IPR002921">
    <property type="entry name" value="Fungal_lipase-type"/>
</dbReference>
<dbReference type="AlphaFoldDB" id="A0A5C5X2P3"/>
<dbReference type="CDD" id="cd00519">
    <property type="entry name" value="Lipase_3"/>
    <property type="match status" value="1"/>
</dbReference>
<feature type="region of interest" description="Disordered" evidence="1">
    <location>
        <begin position="331"/>
        <end position="351"/>
    </location>
</feature>
<dbReference type="RefSeq" id="WP_186775075.1">
    <property type="nucleotide sequence ID" value="NZ_SJPK01000013.1"/>
</dbReference>
<dbReference type="SUPFAM" id="SSF53474">
    <property type="entry name" value="alpha/beta-Hydrolases"/>
    <property type="match status" value="1"/>
</dbReference>
<evidence type="ECO:0000256" key="1">
    <source>
        <dbReference type="SAM" id="MobiDB-lite"/>
    </source>
</evidence>
<dbReference type="Pfam" id="PF01764">
    <property type="entry name" value="Lipase_3"/>
    <property type="match status" value="1"/>
</dbReference>
<name>A0A5C5X2P3_9BACT</name>
<dbReference type="PANTHER" id="PTHR45856:SF24">
    <property type="entry name" value="FUNGAL LIPASE-LIKE DOMAIN-CONTAINING PROTEIN"/>
    <property type="match status" value="1"/>
</dbReference>
<evidence type="ECO:0000313" key="5">
    <source>
        <dbReference type="Proteomes" id="UP000318053"/>
    </source>
</evidence>
<protein>
    <submittedName>
        <fullName evidence="4">Lipase (Class 3)</fullName>
    </submittedName>
</protein>
<accession>A0A5C5X2P3</accession>
<evidence type="ECO:0000313" key="4">
    <source>
        <dbReference type="EMBL" id="TWT56445.1"/>
    </source>
</evidence>
<keyword evidence="2" id="KW-0732">Signal</keyword>
<organism evidence="4 5">
    <name type="scientific">Allorhodopirellula solitaria</name>
    <dbReference type="NCBI Taxonomy" id="2527987"/>
    <lineage>
        <taxon>Bacteria</taxon>
        <taxon>Pseudomonadati</taxon>
        <taxon>Planctomycetota</taxon>
        <taxon>Planctomycetia</taxon>
        <taxon>Pirellulales</taxon>
        <taxon>Pirellulaceae</taxon>
        <taxon>Allorhodopirellula</taxon>
    </lineage>
</organism>
<dbReference type="Gene3D" id="3.40.50.1820">
    <property type="entry name" value="alpha/beta hydrolase"/>
    <property type="match status" value="1"/>
</dbReference>
<dbReference type="Proteomes" id="UP000318053">
    <property type="component" value="Unassembled WGS sequence"/>
</dbReference>
<comment type="caution">
    <text evidence="4">The sequence shown here is derived from an EMBL/GenBank/DDBJ whole genome shotgun (WGS) entry which is preliminary data.</text>
</comment>
<dbReference type="PANTHER" id="PTHR45856">
    <property type="entry name" value="ALPHA/BETA-HYDROLASES SUPERFAMILY PROTEIN"/>
    <property type="match status" value="1"/>
</dbReference>
<reference evidence="4 5" key="1">
    <citation type="submission" date="2019-02" db="EMBL/GenBank/DDBJ databases">
        <title>Deep-cultivation of Planctomycetes and their phenomic and genomic characterization uncovers novel biology.</title>
        <authorList>
            <person name="Wiegand S."/>
            <person name="Jogler M."/>
            <person name="Boedeker C."/>
            <person name="Pinto D."/>
            <person name="Vollmers J."/>
            <person name="Rivas-Marin E."/>
            <person name="Kohn T."/>
            <person name="Peeters S.H."/>
            <person name="Heuer A."/>
            <person name="Rast P."/>
            <person name="Oberbeckmann S."/>
            <person name="Bunk B."/>
            <person name="Jeske O."/>
            <person name="Meyerdierks A."/>
            <person name="Storesund J.E."/>
            <person name="Kallscheuer N."/>
            <person name="Luecker S."/>
            <person name="Lage O.M."/>
            <person name="Pohl T."/>
            <person name="Merkel B.J."/>
            <person name="Hornburger P."/>
            <person name="Mueller R.-W."/>
            <person name="Bruemmer F."/>
            <person name="Labrenz M."/>
            <person name="Spormann A.M."/>
            <person name="Op Den Camp H."/>
            <person name="Overmann J."/>
            <person name="Amann R."/>
            <person name="Jetten M.S.M."/>
            <person name="Mascher T."/>
            <person name="Medema M.H."/>
            <person name="Devos D.P."/>
            <person name="Kaster A.-K."/>
            <person name="Ovreas L."/>
            <person name="Rohde M."/>
            <person name="Galperin M.Y."/>
            <person name="Jogler C."/>
        </authorList>
    </citation>
    <scope>NUCLEOTIDE SEQUENCE [LARGE SCALE GENOMIC DNA]</scope>
    <source>
        <strain evidence="4 5">CA85</strain>
    </source>
</reference>
<gene>
    <name evidence="4" type="ORF">CA85_42580</name>
</gene>
<feature type="chain" id="PRO_5022800643" evidence="2">
    <location>
        <begin position="18"/>
        <end position="378"/>
    </location>
</feature>
<keyword evidence="5" id="KW-1185">Reference proteome</keyword>
<evidence type="ECO:0000259" key="3">
    <source>
        <dbReference type="Pfam" id="PF01764"/>
    </source>
</evidence>
<dbReference type="GO" id="GO:0006629">
    <property type="term" value="P:lipid metabolic process"/>
    <property type="evidence" value="ECO:0007669"/>
    <property type="project" value="InterPro"/>
</dbReference>
<dbReference type="InterPro" id="IPR051218">
    <property type="entry name" value="Sec_MonoDiacylglyc_Lipase"/>
</dbReference>
<dbReference type="InterPro" id="IPR029058">
    <property type="entry name" value="AB_hydrolase_fold"/>
</dbReference>
<feature type="domain" description="Fungal lipase-type" evidence="3">
    <location>
        <begin position="120"/>
        <end position="246"/>
    </location>
</feature>
<sequence length="378" mass="41633" precursor="true">MNSRLVHLMLLVIASLATTVAGQGFLPAPGDDVSRGAFGGANFPLPENSILQTTQPFRSESEPDWKVVRLMAELSFLAYEDSFPTVQNRLRLFDLSLASFATVDNHHVISGWDQGSRVLVIAFRGTDISQLADVWTDLDYETEASPVGNVHRGFYLATNALLGGIHYEIRRRKPRHIWITGHSLGGAMATICLAELDRLQVPVTGVVTFGQPRVGDKAFTENLNQGLGSKILRVINEQDIVASLPPYIPFKVPRYYSGGSVMQFSNGLLVRSGGVQMMAKPVVNGRGEVIQVFGEQKTGDSEAPRGPSGEMPPDPEQLTEDEYRELQDILHDDGSQGEQQYGGPLGSPFDRFNLKERASQHPMHLYIQNIERFAAEGK</sequence>
<proteinExistence type="predicted"/>
<feature type="signal peptide" evidence="2">
    <location>
        <begin position="1"/>
        <end position="17"/>
    </location>
</feature>
<dbReference type="EMBL" id="SJPK01000013">
    <property type="protein sequence ID" value="TWT56445.1"/>
    <property type="molecule type" value="Genomic_DNA"/>
</dbReference>